<keyword evidence="4 6" id="KW-1133">Transmembrane helix</keyword>
<dbReference type="CDD" id="cd06179">
    <property type="entry name" value="MFS_TRI12_like"/>
    <property type="match status" value="1"/>
</dbReference>
<evidence type="ECO:0000259" key="7">
    <source>
        <dbReference type="PROSITE" id="PS50850"/>
    </source>
</evidence>
<dbReference type="PANTHER" id="PTHR23501">
    <property type="entry name" value="MAJOR FACILITATOR SUPERFAMILY"/>
    <property type="match status" value="1"/>
</dbReference>
<dbReference type="InterPro" id="IPR020846">
    <property type="entry name" value="MFS_dom"/>
</dbReference>
<feature type="transmembrane region" description="Helical" evidence="6">
    <location>
        <begin position="316"/>
        <end position="338"/>
    </location>
</feature>
<name>A0A0D2KKC1_9EURO</name>
<feature type="transmembrane region" description="Helical" evidence="6">
    <location>
        <begin position="540"/>
        <end position="559"/>
    </location>
</feature>
<proteinExistence type="predicted"/>
<evidence type="ECO:0000256" key="4">
    <source>
        <dbReference type="ARBA" id="ARBA00022989"/>
    </source>
</evidence>
<keyword evidence="2" id="KW-0813">Transport</keyword>
<dbReference type="PROSITE" id="PS50850">
    <property type="entry name" value="MFS"/>
    <property type="match status" value="1"/>
</dbReference>
<dbReference type="InterPro" id="IPR036259">
    <property type="entry name" value="MFS_trans_sf"/>
</dbReference>
<feature type="transmembrane region" description="Helical" evidence="6">
    <location>
        <begin position="115"/>
        <end position="133"/>
    </location>
</feature>
<feature type="transmembrane region" description="Helical" evidence="6">
    <location>
        <begin position="273"/>
        <end position="295"/>
    </location>
</feature>
<dbReference type="InterPro" id="IPR053791">
    <property type="entry name" value="MFS_Tri12-like"/>
</dbReference>
<feature type="transmembrane region" description="Helical" evidence="6">
    <location>
        <begin position="386"/>
        <end position="403"/>
    </location>
</feature>
<feature type="transmembrane region" description="Helical" evidence="6">
    <location>
        <begin position="139"/>
        <end position="158"/>
    </location>
</feature>
<evidence type="ECO:0000256" key="5">
    <source>
        <dbReference type="ARBA" id="ARBA00023136"/>
    </source>
</evidence>
<feature type="transmembrane region" description="Helical" evidence="6">
    <location>
        <begin position="170"/>
        <end position="192"/>
    </location>
</feature>
<sequence length="621" mass="67249">MYAPESKLQQLEFVHADQGTLEDIEHSNALATTTAETETGYFASLRIIGTIAGLGLALAISYWGFSPPAAVLETINADIGPSDNASLFSIIWSICCAIGILVFGRLSDKFGRRWFVITASSTALVGAIIAATAKTMNTLIVANVFLGLAGGVHTCHGLTVGEVVPNKWKFLGVATASISNILPTGFGAFLGMSLKLVRDYNWRYIYYIFIPCMAFCLLLQFLCYRPPSFRQLHGTRTRMEELRRIDYVGIFLMVAGILLFLLGVSWGGQPLPWNSATIISLLSVGGCIIIVFIFWEIYGPHPNPIVPMYFFKDLRGFVCAIVICSVAATSFVALSIIWPSQVARIYGSTVTSWQQSAWLSTTIAFGVYSGFIFCGPWISIIKHIRIQLIVMMTILVTFTGAMASCKPSNLSRSAAFSFFAGFPAAWLELVPALLIQLESNDVDLGTVYAIIYSSRAIVGSIMTAVYLAILSSKITSEILKYVPDAAVKAGLPDSSVAQLLVAIAAGGTPDTLSKVPGVTASVNEAVGAALVVAYTAAYSYVYYAAIAFGGVGLIACFCMRDYDQYLTNHVPRQIYRIKDRQENIHPKEVEQDPEVGSNIGVCLGRPTTPEECKGPVTTLVE</sequence>
<keyword evidence="5 6" id="KW-0472">Membrane</keyword>
<evidence type="ECO:0000256" key="3">
    <source>
        <dbReference type="ARBA" id="ARBA00022692"/>
    </source>
</evidence>
<evidence type="ECO:0000256" key="2">
    <source>
        <dbReference type="ARBA" id="ARBA00022448"/>
    </source>
</evidence>
<dbReference type="Gene3D" id="1.20.1250.20">
    <property type="entry name" value="MFS general substrate transporter like domains"/>
    <property type="match status" value="1"/>
</dbReference>
<feature type="transmembrane region" description="Helical" evidence="6">
    <location>
        <begin position="204"/>
        <end position="224"/>
    </location>
</feature>
<feature type="domain" description="Major facilitator superfamily (MFS) profile" evidence="7">
    <location>
        <begin position="41"/>
        <end position="471"/>
    </location>
</feature>
<dbReference type="Proteomes" id="UP000053411">
    <property type="component" value="Unassembled WGS sequence"/>
</dbReference>
<evidence type="ECO:0000313" key="8">
    <source>
        <dbReference type="EMBL" id="KIX97078.1"/>
    </source>
</evidence>
<dbReference type="EMBL" id="KN848075">
    <property type="protein sequence ID" value="KIX97078.1"/>
    <property type="molecule type" value="Genomic_DNA"/>
</dbReference>
<evidence type="ECO:0000313" key="9">
    <source>
        <dbReference type="Proteomes" id="UP000053411"/>
    </source>
</evidence>
<dbReference type="VEuPathDB" id="FungiDB:Z520_07192"/>
<dbReference type="InterPro" id="IPR010573">
    <property type="entry name" value="MFS_Str1/Tri12-like"/>
</dbReference>
<dbReference type="GO" id="GO:0005886">
    <property type="term" value="C:plasma membrane"/>
    <property type="evidence" value="ECO:0007669"/>
    <property type="project" value="TreeGrafter"/>
</dbReference>
<feature type="transmembrane region" description="Helical" evidence="6">
    <location>
        <begin position="447"/>
        <end position="469"/>
    </location>
</feature>
<dbReference type="PANTHER" id="PTHR23501:SF109">
    <property type="entry name" value="MAJOR FACILITATOR SUPERFAMILY (MFS) PROFILE DOMAIN-CONTAINING PROTEIN-RELATED"/>
    <property type="match status" value="1"/>
</dbReference>
<dbReference type="GO" id="GO:0022857">
    <property type="term" value="F:transmembrane transporter activity"/>
    <property type="evidence" value="ECO:0007669"/>
    <property type="project" value="InterPro"/>
</dbReference>
<dbReference type="GeneID" id="27712938"/>
<keyword evidence="9" id="KW-1185">Reference proteome</keyword>
<organism evidence="8 9">
    <name type="scientific">Fonsecaea multimorphosa CBS 102226</name>
    <dbReference type="NCBI Taxonomy" id="1442371"/>
    <lineage>
        <taxon>Eukaryota</taxon>
        <taxon>Fungi</taxon>
        <taxon>Dikarya</taxon>
        <taxon>Ascomycota</taxon>
        <taxon>Pezizomycotina</taxon>
        <taxon>Eurotiomycetes</taxon>
        <taxon>Chaetothyriomycetidae</taxon>
        <taxon>Chaetothyriales</taxon>
        <taxon>Herpotrichiellaceae</taxon>
        <taxon>Fonsecaea</taxon>
    </lineage>
</organism>
<evidence type="ECO:0000256" key="6">
    <source>
        <dbReference type="SAM" id="Phobius"/>
    </source>
</evidence>
<evidence type="ECO:0000256" key="1">
    <source>
        <dbReference type="ARBA" id="ARBA00004141"/>
    </source>
</evidence>
<protein>
    <recommendedName>
        <fullName evidence="7">Major facilitator superfamily (MFS) profile domain-containing protein</fullName>
    </recommendedName>
</protein>
<feature type="transmembrane region" description="Helical" evidence="6">
    <location>
        <begin position="415"/>
        <end position="435"/>
    </location>
</feature>
<reference evidence="8 9" key="1">
    <citation type="submission" date="2015-01" db="EMBL/GenBank/DDBJ databases">
        <title>The Genome Sequence of Fonsecaea multimorphosa CBS 102226.</title>
        <authorList>
            <consortium name="The Broad Institute Genomics Platform"/>
            <person name="Cuomo C."/>
            <person name="de Hoog S."/>
            <person name="Gorbushina A."/>
            <person name="Stielow B."/>
            <person name="Teixiera M."/>
            <person name="Abouelleil A."/>
            <person name="Chapman S.B."/>
            <person name="Priest M."/>
            <person name="Young S.K."/>
            <person name="Wortman J."/>
            <person name="Nusbaum C."/>
            <person name="Birren B."/>
        </authorList>
    </citation>
    <scope>NUCLEOTIDE SEQUENCE [LARGE SCALE GENOMIC DNA]</scope>
    <source>
        <strain evidence="8 9">CBS 102226</strain>
    </source>
</reference>
<keyword evidence="3 6" id="KW-0812">Transmembrane</keyword>
<dbReference type="AlphaFoldDB" id="A0A0D2KKC1"/>
<comment type="subcellular location">
    <subcellularLocation>
        <location evidence="1">Membrane</location>
        <topology evidence="1">Multi-pass membrane protein</topology>
    </subcellularLocation>
</comment>
<feature type="transmembrane region" description="Helical" evidence="6">
    <location>
        <begin position="47"/>
        <end position="65"/>
    </location>
</feature>
<dbReference type="Pfam" id="PF06609">
    <property type="entry name" value="TRI12"/>
    <property type="match status" value="1"/>
</dbReference>
<dbReference type="SUPFAM" id="SSF103473">
    <property type="entry name" value="MFS general substrate transporter"/>
    <property type="match status" value="1"/>
</dbReference>
<feature type="transmembrane region" description="Helical" evidence="6">
    <location>
        <begin position="245"/>
        <end position="267"/>
    </location>
</feature>
<feature type="transmembrane region" description="Helical" evidence="6">
    <location>
        <begin position="358"/>
        <end position="379"/>
    </location>
</feature>
<dbReference type="OrthoDB" id="4144244at2759"/>
<accession>A0A0D2KKC1</accession>
<feature type="transmembrane region" description="Helical" evidence="6">
    <location>
        <begin position="85"/>
        <end position="103"/>
    </location>
</feature>
<gene>
    <name evidence="8" type="ORF">Z520_07192</name>
</gene>
<dbReference type="RefSeq" id="XP_016631201.1">
    <property type="nucleotide sequence ID" value="XM_016777691.1"/>
</dbReference>